<dbReference type="RefSeq" id="WP_254746178.1">
    <property type="nucleotide sequence ID" value="NZ_JANCLU010000029.1"/>
</dbReference>
<accession>A0ABT1LHB6</accession>
<feature type="chain" id="PRO_5046741728" evidence="1">
    <location>
        <begin position="29"/>
        <end position="125"/>
    </location>
</feature>
<evidence type="ECO:0000313" key="3">
    <source>
        <dbReference type="Proteomes" id="UP001205890"/>
    </source>
</evidence>
<evidence type="ECO:0000313" key="2">
    <source>
        <dbReference type="EMBL" id="MCP8940902.1"/>
    </source>
</evidence>
<feature type="signal peptide" evidence="1">
    <location>
        <begin position="1"/>
        <end position="28"/>
    </location>
</feature>
<comment type="caution">
    <text evidence="2">The sequence shown here is derived from an EMBL/GenBank/DDBJ whole genome shotgun (WGS) entry which is preliminary data.</text>
</comment>
<organism evidence="2 3">
    <name type="scientific">Alsobacter ponti</name>
    <dbReference type="NCBI Taxonomy" id="2962936"/>
    <lineage>
        <taxon>Bacteria</taxon>
        <taxon>Pseudomonadati</taxon>
        <taxon>Pseudomonadota</taxon>
        <taxon>Alphaproteobacteria</taxon>
        <taxon>Hyphomicrobiales</taxon>
        <taxon>Alsobacteraceae</taxon>
        <taxon>Alsobacter</taxon>
    </lineage>
</organism>
<sequence length="125" mass="12189">MRSSRRLPFGNLAALAAAALVAALLTFASGAPRDDGPASGVALHAPTAPATLLARQAPVLLARKPTGAAWLAGRDGAPAAATAAEAALPDGFGGSRLALVERDAPAEAGRAHAWARGPPGAGSAL</sequence>
<reference evidence="2 3" key="1">
    <citation type="submission" date="2022-07" db="EMBL/GenBank/DDBJ databases">
        <authorList>
            <person name="Li W.-J."/>
            <person name="Deng Q.-Q."/>
        </authorList>
    </citation>
    <scope>NUCLEOTIDE SEQUENCE [LARGE SCALE GENOMIC DNA]</scope>
    <source>
        <strain evidence="2 3">SYSU M60028</strain>
    </source>
</reference>
<gene>
    <name evidence="2" type="ORF">NK718_20435</name>
</gene>
<protein>
    <submittedName>
        <fullName evidence="2">Uncharacterized protein</fullName>
    </submittedName>
</protein>
<keyword evidence="1" id="KW-0732">Signal</keyword>
<proteinExistence type="predicted"/>
<evidence type="ECO:0000256" key="1">
    <source>
        <dbReference type="SAM" id="SignalP"/>
    </source>
</evidence>
<dbReference type="EMBL" id="JANCLU010000029">
    <property type="protein sequence ID" value="MCP8940902.1"/>
    <property type="molecule type" value="Genomic_DNA"/>
</dbReference>
<dbReference type="Proteomes" id="UP001205890">
    <property type="component" value="Unassembled WGS sequence"/>
</dbReference>
<name>A0ABT1LHB6_9HYPH</name>
<keyword evidence="3" id="KW-1185">Reference proteome</keyword>